<dbReference type="PANTHER" id="PTHR28106">
    <property type="entry name" value="MITOCHONDRIAL ATPASE COMPLEX SUBUNIT ATP10"/>
    <property type="match status" value="1"/>
</dbReference>
<dbReference type="Gene3D" id="3.40.30.10">
    <property type="entry name" value="Glutaredoxin"/>
    <property type="match status" value="1"/>
</dbReference>
<accession>A0A2N3HST0</accession>
<name>A0A2N3HST0_9BACT</name>
<dbReference type="Proteomes" id="UP000233535">
    <property type="component" value="Unassembled WGS sequence"/>
</dbReference>
<dbReference type="AlphaFoldDB" id="A0A2N3HST0"/>
<sequence>MIKSILIVLFLCICIHPNLTAQNTKRLKPGDIFPQIKGELLSSELIILPDHCKGKVSVLIIAFKRGTQVQIDTWTTPLLKEFSVHKDFRFIEIPMISNLYDWMSHYINNGMRGGIDETMHKNVMTYYGPLNSYFDYFDVQDKKLCYLFLLDKEGKIQHLTKGKSKPEELSILFQKIKNLLNS</sequence>
<gene>
    <name evidence="2" type="ORF">BZG02_16815</name>
</gene>
<evidence type="ECO:0000313" key="2">
    <source>
        <dbReference type="EMBL" id="PKQ61106.1"/>
    </source>
</evidence>
<dbReference type="EMBL" id="MVDD01000017">
    <property type="protein sequence ID" value="PKQ61106.1"/>
    <property type="molecule type" value="Genomic_DNA"/>
</dbReference>
<protein>
    <recommendedName>
        <fullName evidence="4">Alkyl hydroperoxide reductase subunit C/ Thiol specific antioxidant domain-containing protein</fullName>
    </recommendedName>
</protein>
<dbReference type="PANTHER" id="PTHR28106:SF1">
    <property type="entry name" value="MITOCHONDRIAL ATPASE COMPLEX SUBUNIT ATP10"/>
    <property type="match status" value="1"/>
</dbReference>
<dbReference type="OrthoDB" id="1118896at2"/>
<keyword evidence="1" id="KW-0732">Signal</keyword>
<comment type="caution">
    <text evidence="2">The sequence shown here is derived from an EMBL/GenBank/DDBJ whole genome shotgun (WGS) entry which is preliminary data.</text>
</comment>
<keyword evidence="3" id="KW-1185">Reference proteome</keyword>
<reference evidence="2 3" key="1">
    <citation type="journal article" date="2017" name="Front. Microbiol.">
        <title>Labilibaculum manganireducens gen. nov., sp. nov. and Labilibaculum filiforme sp. nov., Novel Bacteroidetes Isolated from Subsurface Sediments of the Baltic Sea.</title>
        <authorList>
            <person name="Vandieken V."/>
            <person name="Marshall I.P."/>
            <person name="Niemann H."/>
            <person name="Engelen B."/>
            <person name="Cypionka H."/>
        </authorList>
    </citation>
    <scope>NUCLEOTIDE SEQUENCE [LARGE SCALE GENOMIC DNA]</scope>
    <source>
        <strain evidence="2 3">59.16B</strain>
    </source>
</reference>
<proteinExistence type="predicted"/>
<dbReference type="InterPro" id="IPR007849">
    <property type="entry name" value="ATP10"/>
</dbReference>
<dbReference type="RefSeq" id="WP_101262919.1">
    <property type="nucleotide sequence ID" value="NZ_MVDD01000017.1"/>
</dbReference>
<evidence type="ECO:0008006" key="4">
    <source>
        <dbReference type="Google" id="ProtNLM"/>
    </source>
</evidence>
<feature type="chain" id="PRO_5014755678" description="Alkyl hydroperoxide reductase subunit C/ Thiol specific antioxidant domain-containing protein" evidence="1">
    <location>
        <begin position="22"/>
        <end position="182"/>
    </location>
</feature>
<evidence type="ECO:0000256" key="1">
    <source>
        <dbReference type="SAM" id="SignalP"/>
    </source>
</evidence>
<dbReference type="Pfam" id="PF05176">
    <property type="entry name" value="ATP-synt_10"/>
    <property type="match status" value="1"/>
</dbReference>
<evidence type="ECO:0000313" key="3">
    <source>
        <dbReference type="Proteomes" id="UP000233535"/>
    </source>
</evidence>
<feature type="signal peptide" evidence="1">
    <location>
        <begin position="1"/>
        <end position="21"/>
    </location>
</feature>
<organism evidence="2 3">
    <name type="scientific">Labilibaculum filiforme</name>
    <dbReference type="NCBI Taxonomy" id="1940526"/>
    <lineage>
        <taxon>Bacteria</taxon>
        <taxon>Pseudomonadati</taxon>
        <taxon>Bacteroidota</taxon>
        <taxon>Bacteroidia</taxon>
        <taxon>Marinilabiliales</taxon>
        <taxon>Marinifilaceae</taxon>
        <taxon>Labilibaculum</taxon>
    </lineage>
</organism>